<dbReference type="Pfam" id="PF14559">
    <property type="entry name" value="TPR_19"/>
    <property type="match status" value="1"/>
</dbReference>
<evidence type="ECO:0000256" key="2">
    <source>
        <dbReference type="ARBA" id="ARBA00022803"/>
    </source>
</evidence>
<keyword evidence="2 3" id="KW-0802">TPR repeat</keyword>
<keyword evidence="7" id="KW-1185">Reference proteome</keyword>
<keyword evidence="1" id="KW-0677">Repeat</keyword>
<dbReference type="InterPro" id="IPR019734">
    <property type="entry name" value="TPR_rpt"/>
</dbReference>
<dbReference type="EMBL" id="FNDB01000005">
    <property type="protein sequence ID" value="SDH23596.1"/>
    <property type="molecule type" value="Genomic_DNA"/>
</dbReference>
<dbReference type="Proteomes" id="UP000199274">
    <property type="component" value="Unassembled WGS sequence"/>
</dbReference>
<dbReference type="Pfam" id="PF19413">
    <property type="entry name" value="YaiO"/>
    <property type="match status" value="1"/>
</dbReference>
<dbReference type="NCBIfam" id="TIGR04390">
    <property type="entry name" value="OMP_YaiO_dom"/>
    <property type="match status" value="1"/>
</dbReference>
<dbReference type="AlphaFoldDB" id="A0A1G8AS97"/>
<dbReference type="Gene3D" id="1.25.40.10">
    <property type="entry name" value="Tetratricopeptide repeat domain"/>
    <property type="match status" value="1"/>
</dbReference>
<evidence type="ECO:0000313" key="6">
    <source>
        <dbReference type="EMBL" id="SDH23596.1"/>
    </source>
</evidence>
<dbReference type="PANTHER" id="PTHR44943:SF8">
    <property type="entry name" value="TPR REPEAT-CONTAINING PROTEIN MJ0263"/>
    <property type="match status" value="1"/>
</dbReference>
<evidence type="ECO:0000256" key="1">
    <source>
        <dbReference type="ARBA" id="ARBA00022737"/>
    </source>
</evidence>
<dbReference type="PROSITE" id="PS50005">
    <property type="entry name" value="TPR"/>
    <property type="match status" value="1"/>
</dbReference>
<dbReference type="InterPro" id="IPR011990">
    <property type="entry name" value="TPR-like_helical_dom_sf"/>
</dbReference>
<gene>
    <name evidence="6" type="ORF">SAMN04488062_105140</name>
</gene>
<dbReference type="PANTHER" id="PTHR44943">
    <property type="entry name" value="CELLULOSE SYNTHASE OPERON PROTEIN C"/>
    <property type="match status" value="1"/>
</dbReference>
<dbReference type="SMART" id="SM00028">
    <property type="entry name" value="TPR"/>
    <property type="match status" value="2"/>
</dbReference>
<keyword evidence="4" id="KW-0732">Signal</keyword>
<proteinExistence type="predicted"/>
<evidence type="ECO:0000259" key="5">
    <source>
        <dbReference type="Pfam" id="PF19413"/>
    </source>
</evidence>
<evidence type="ECO:0000256" key="3">
    <source>
        <dbReference type="PROSITE-ProRule" id="PRU00339"/>
    </source>
</evidence>
<dbReference type="InterPro" id="IPR030887">
    <property type="entry name" value="Beta-barrel_YaiO"/>
</dbReference>
<reference evidence="7" key="1">
    <citation type="submission" date="2016-10" db="EMBL/GenBank/DDBJ databases">
        <authorList>
            <person name="Varghese N."/>
            <person name="Submissions S."/>
        </authorList>
    </citation>
    <scope>NUCLEOTIDE SEQUENCE [LARGE SCALE GENOMIC DNA]</scope>
    <source>
        <strain evidence="7">CGMCC 1.2747</strain>
    </source>
</reference>
<dbReference type="InterPro" id="IPR051685">
    <property type="entry name" value="Ycf3/AcsC/BcsC/TPR_MFPF"/>
</dbReference>
<feature type="domain" description="YaiO beta-barrel" evidence="5">
    <location>
        <begin position="184"/>
        <end position="360"/>
    </location>
</feature>
<dbReference type="SUPFAM" id="SSF48452">
    <property type="entry name" value="TPR-like"/>
    <property type="match status" value="1"/>
</dbReference>
<feature type="chain" id="PRO_5011540522" evidence="4">
    <location>
        <begin position="26"/>
        <end position="422"/>
    </location>
</feature>
<evidence type="ECO:0000313" key="7">
    <source>
        <dbReference type="Proteomes" id="UP000199274"/>
    </source>
</evidence>
<protein>
    <submittedName>
        <fullName evidence="6">Outer membrane protein, YaiO family</fullName>
    </submittedName>
</protein>
<sequence>MIQNKILTTASLILILVFMSNQNLSAQKIDSDSLLTVIIKDMQTTKNYEKNIQKALLGKKIAPTYLDYYLLLGRNYDLVKKNDSARFYYKYYIDKSPTNYDALNYLINLELETKNYKEAESIIDKAIELHPESKNFEQKKLTVLQLQKEQKREYEYLKKLQLKNPNDDAVTQLIFQMESKLKSDRLGATYSYTTFDRKGYGPWHLLGFQYIRERQWGSLTGHINYADRLSSGQSIANGIQYELESYLFTSKNNYSYLGAAYSNDLVFPKLRLGYSFYQNFKKGWEGDLGIRYLKTQDNDFTTVVLGAGKYIGSYWINLRTFIQSDNNNWYPAVSLNIRYYFDTRFDYVTLTSGYGSSPEERTTLGQFNERISLDSYRMGAGYYKMFHKHYIAGLQVTYNKQEYVRNLTQNELELSLMLQYKF</sequence>
<feature type="signal peptide" evidence="4">
    <location>
        <begin position="1"/>
        <end position="25"/>
    </location>
</feature>
<organism evidence="6 7">
    <name type="scientific">Flavobacterium omnivorum</name>
    <dbReference type="NCBI Taxonomy" id="178355"/>
    <lineage>
        <taxon>Bacteria</taxon>
        <taxon>Pseudomonadati</taxon>
        <taxon>Bacteroidota</taxon>
        <taxon>Flavobacteriia</taxon>
        <taxon>Flavobacteriales</taxon>
        <taxon>Flavobacteriaceae</taxon>
        <taxon>Flavobacterium</taxon>
    </lineage>
</organism>
<feature type="repeat" description="TPR" evidence="3">
    <location>
        <begin position="100"/>
        <end position="133"/>
    </location>
</feature>
<name>A0A1G8AS97_9FLAO</name>
<dbReference type="STRING" id="178355.SAMN04488062_105140"/>
<accession>A0A1G8AS97</accession>
<dbReference type="RefSeq" id="WP_220083873.1">
    <property type="nucleotide sequence ID" value="NZ_FNDB01000005.1"/>
</dbReference>
<evidence type="ECO:0000256" key="4">
    <source>
        <dbReference type="SAM" id="SignalP"/>
    </source>
</evidence>